<organism evidence="1 2">
    <name type="scientific">Manduca sexta</name>
    <name type="common">Tobacco hawkmoth</name>
    <name type="synonym">Tobacco hornworm</name>
    <dbReference type="NCBI Taxonomy" id="7130"/>
    <lineage>
        <taxon>Eukaryota</taxon>
        <taxon>Metazoa</taxon>
        <taxon>Ecdysozoa</taxon>
        <taxon>Arthropoda</taxon>
        <taxon>Hexapoda</taxon>
        <taxon>Insecta</taxon>
        <taxon>Pterygota</taxon>
        <taxon>Neoptera</taxon>
        <taxon>Endopterygota</taxon>
        <taxon>Lepidoptera</taxon>
        <taxon>Glossata</taxon>
        <taxon>Ditrysia</taxon>
        <taxon>Bombycoidea</taxon>
        <taxon>Sphingidae</taxon>
        <taxon>Sphinginae</taxon>
        <taxon>Sphingini</taxon>
        <taxon>Manduca</taxon>
    </lineage>
</organism>
<name>A0A922CZE6_MANSE</name>
<keyword evidence="2" id="KW-1185">Reference proteome</keyword>
<evidence type="ECO:0000313" key="2">
    <source>
        <dbReference type="Proteomes" id="UP000791440"/>
    </source>
</evidence>
<dbReference type="EMBL" id="JH669464">
    <property type="protein sequence ID" value="KAG6465335.1"/>
    <property type="molecule type" value="Genomic_DNA"/>
</dbReference>
<reference evidence="1" key="2">
    <citation type="submission" date="2020-12" db="EMBL/GenBank/DDBJ databases">
        <authorList>
            <person name="Kanost M."/>
        </authorList>
    </citation>
    <scope>NUCLEOTIDE SEQUENCE</scope>
</reference>
<evidence type="ECO:0000313" key="1">
    <source>
        <dbReference type="EMBL" id="KAG6465335.1"/>
    </source>
</evidence>
<dbReference type="AlphaFoldDB" id="A0A922CZE6"/>
<proteinExistence type="predicted"/>
<reference evidence="1" key="1">
    <citation type="journal article" date="2016" name="Insect Biochem. Mol. Biol.">
        <title>Multifaceted biological insights from a draft genome sequence of the tobacco hornworm moth, Manduca sexta.</title>
        <authorList>
            <person name="Kanost M.R."/>
            <person name="Arrese E.L."/>
            <person name="Cao X."/>
            <person name="Chen Y.R."/>
            <person name="Chellapilla S."/>
            <person name="Goldsmith M.R."/>
            <person name="Grosse-Wilde E."/>
            <person name="Heckel D.G."/>
            <person name="Herndon N."/>
            <person name="Jiang H."/>
            <person name="Papanicolaou A."/>
            <person name="Qu J."/>
            <person name="Soulages J.L."/>
            <person name="Vogel H."/>
            <person name="Walters J."/>
            <person name="Waterhouse R.M."/>
            <person name="Ahn S.J."/>
            <person name="Almeida F.C."/>
            <person name="An C."/>
            <person name="Aqrawi P."/>
            <person name="Bretschneider A."/>
            <person name="Bryant W.B."/>
            <person name="Bucks S."/>
            <person name="Chao H."/>
            <person name="Chevignon G."/>
            <person name="Christen J.M."/>
            <person name="Clarke D.F."/>
            <person name="Dittmer N.T."/>
            <person name="Ferguson L.C.F."/>
            <person name="Garavelou S."/>
            <person name="Gordon K.H.J."/>
            <person name="Gunaratna R.T."/>
            <person name="Han Y."/>
            <person name="Hauser F."/>
            <person name="He Y."/>
            <person name="Heidel-Fischer H."/>
            <person name="Hirsh A."/>
            <person name="Hu Y."/>
            <person name="Jiang H."/>
            <person name="Kalra D."/>
            <person name="Klinner C."/>
            <person name="Konig C."/>
            <person name="Kovar C."/>
            <person name="Kroll A.R."/>
            <person name="Kuwar S.S."/>
            <person name="Lee S.L."/>
            <person name="Lehman R."/>
            <person name="Li K."/>
            <person name="Li Z."/>
            <person name="Liang H."/>
            <person name="Lovelace S."/>
            <person name="Lu Z."/>
            <person name="Mansfield J.H."/>
            <person name="McCulloch K.J."/>
            <person name="Mathew T."/>
            <person name="Morton B."/>
            <person name="Muzny D.M."/>
            <person name="Neunemann D."/>
            <person name="Ongeri F."/>
            <person name="Pauchet Y."/>
            <person name="Pu L.L."/>
            <person name="Pyrousis I."/>
            <person name="Rao X.J."/>
            <person name="Redding A."/>
            <person name="Roesel C."/>
            <person name="Sanchez-Gracia A."/>
            <person name="Schaack S."/>
            <person name="Shukla A."/>
            <person name="Tetreau G."/>
            <person name="Wang Y."/>
            <person name="Xiong G.H."/>
            <person name="Traut W."/>
            <person name="Walsh T.K."/>
            <person name="Worley K.C."/>
            <person name="Wu D."/>
            <person name="Wu W."/>
            <person name="Wu Y.Q."/>
            <person name="Zhang X."/>
            <person name="Zou Z."/>
            <person name="Zucker H."/>
            <person name="Briscoe A.D."/>
            <person name="Burmester T."/>
            <person name="Clem R.J."/>
            <person name="Feyereisen R."/>
            <person name="Grimmelikhuijzen C.J.P."/>
            <person name="Hamodrakas S.J."/>
            <person name="Hansson B.S."/>
            <person name="Huguet E."/>
            <person name="Jermiin L.S."/>
            <person name="Lan Q."/>
            <person name="Lehman H.K."/>
            <person name="Lorenzen M."/>
            <person name="Merzendorfer H."/>
            <person name="Michalopoulos I."/>
            <person name="Morton D.B."/>
            <person name="Muthukrishnan S."/>
            <person name="Oakeshott J.G."/>
            <person name="Palmer W."/>
            <person name="Park Y."/>
            <person name="Passarelli A.L."/>
            <person name="Rozas J."/>
            <person name="Schwartz L.M."/>
            <person name="Smith W."/>
            <person name="Southgate A."/>
            <person name="Vilcinskas A."/>
            <person name="Vogt R."/>
            <person name="Wang P."/>
            <person name="Werren J."/>
            <person name="Yu X.Q."/>
            <person name="Zhou J.J."/>
            <person name="Brown S.J."/>
            <person name="Scherer S.E."/>
            <person name="Richards S."/>
            <person name="Blissard G.W."/>
        </authorList>
    </citation>
    <scope>NUCLEOTIDE SEQUENCE</scope>
</reference>
<comment type="caution">
    <text evidence="1">The sequence shown here is derived from an EMBL/GenBank/DDBJ whole genome shotgun (WGS) entry which is preliminary data.</text>
</comment>
<dbReference type="Proteomes" id="UP000791440">
    <property type="component" value="Unassembled WGS sequence"/>
</dbReference>
<protein>
    <submittedName>
        <fullName evidence="1">Uncharacterized protein</fullName>
    </submittedName>
</protein>
<gene>
    <name evidence="1" type="ORF">O3G_MSEX015082</name>
</gene>
<sequence>MLKVPRITICLRIFQVCNIINKRQNRLTYFLICATQCRCHPSRMQVSYYRKISRFPIFHTIISFIQFTHSTNEFPHYLPVSKYYQTLMILM</sequence>
<accession>A0A922CZE6</accession>